<accession>A0AAD1TN13</accession>
<evidence type="ECO:0000313" key="3">
    <source>
        <dbReference type="Proteomes" id="UP001295444"/>
    </source>
</evidence>
<evidence type="ECO:0000313" key="2">
    <source>
        <dbReference type="EMBL" id="CAH2328400.1"/>
    </source>
</evidence>
<protein>
    <submittedName>
        <fullName evidence="2">Uncharacterized protein</fullName>
    </submittedName>
</protein>
<organism evidence="2 3">
    <name type="scientific">Pelobates cultripes</name>
    <name type="common">Western spadefoot toad</name>
    <dbReference type="NCBI Taxonomy" id="61616"/>
    <lineage>
        <taxon>Eukaryota</taxon>
        <taxon>Metazoa</taxon>
        <taxon>Chordata</taxon>
        <taxon>Craniata</taxon>
        <taxon>Vertebrata</taxon>
        <taxon>Euteleostomi</taxon>
        <taxon>Amphibia</taxon>
        <taxon>Batrachia</taxon>
        <taxon>Anura</taxon>
        <taxon>Pelobatoidea</taxon>
        <taxon>Pelobatidae</taxon>
        <taxon>Pelobates</taxon>
    </lineage>
</organism>
<name>A0AAD1TN13_PELCU</name>
<dbReference type="AlphaFoldDB" id="A0AAD1TN13"/>
<dbReference type="EMBL" id="OW240924">
    <property type="protein sequence ID" value="CAH2328400.1"/>
    <property type="molecule type" value="Genomic_DNA"/>
</dbReference>
<feature type="region of interest" description="Disordered" evidence="1">
    <location>
        <begin position="1"/>
        <end position="23"/>
    </location>
</feature>
<keyword evidence="3" id="KW-1185">Reference proteome</keyword>
<proteinExistence type="predicted"/>
<evidence type="ECO:0000256" key="1">
    <source>
        <dbReference type="SAM" id="MobiDB-lite"/>
    </source>
</evidence>
<reference evidence="2" key="1">
    <citation type="submission" date="2022-03" db="EMBL/GenBank/DDBJ databases">
        <authorList>
            <person name="Alioto T."/>
            <person name="Alioto T."/>
            <person name="Gomez Garrido J."/>
        </authorList>
    </citation>
    <scope>NUCLEOTIDE SEQUENCE</scope>
</reference>
<feature type="compositionally biased region" description="Polar residues" evidence="1">
    <location>
        <begin position="96"/>
        <end position="105"/>
    </location>
</feature>
<dbReference type="Proteomes" id="UP001295444">
    <property type="component" value="Chromosome 13"/>
</dbReference>
<feature type="compositionally biased region" description="Polar residues" evidence="1">
    <location>
        <begin position="70"/>
        <end position="85"/>
    </location>
</feature>
<sequence length="105" mass="11530">MAELLTPQEHTPTPHDQYQRDPMESSMIRLAAIFTKFWDTLAARVASTRLDSLTGDQRGVLQDGDGLPSGTVNLPASNHCYTTPPQREAIKRLPTSKATTTQAAH</sequence>
<feature type="region of interest" description="Disordered" evidence="1">
    <location>
        <begin position="56"/>
        <end position="105"/>
    </location>
</feature>
<gene>
    <name evidence="2" type="ORF">PECUL_23A015085</name>
</gene>